<feature type="region of interest" description="Disordered" evidence="2">
    <location>
        <begin position="354"/>
        <end position="399"/>
    </location>
</feature>
<name>A0A812KJQ3_9DINO</name>
<dbReference type="InterPro" id="IPR036691">
    <property type="entry name" value="Endo/exonu/phosph_ase_sf"/>
</dbReference>
<proteinExistence type="predicted"/>
<feature type="compositionally biased region" description="Gly residues" evidence="2">
    <location>
        <begin position="2133"/>
        <end position="2143"/>
    </location>
</feature>
<dbReference type="Proteomes" id="UP000604046">
    <property type="component" value="Unassembled WGS sequence"/>
</dbReference>
<accession>A0A812KJQ3</accession>
<feature type="region of interest" description="Disordered" evidence="2">
    <location>
        <begin position="2331"/>
        <end position="2369"/>
    </location>
</feature>
<feature type="compositionally biased region" description="Basic and acidic residues" evidence="2">
    <location>
        <begin position="389"/>
        <end position="398"/>
    </location>
</feature>
<evidence type="ECO:0000313" key="4">
    <source>
        <dbReference type="EMBL" id="CAE7225471.1"/>
    </source>
</evidence>
<keyword evidence="1" id="KW-0175">Coiled coil</keyword>
<evidence type="ECO:0000313" key="5">
    <source>
        <dbReference type="Proteomes" id="UP000604046"/>
    </source>
</evidence>
<feature type="domain" description="Reverse transcriptase" evidence="3">
    <location>
        <begin position="1005"/>
        <end position="1218"/>
    </location>
</feature>
<comment type="caution">
    <text evidence="4">The sequence shown here is derived from an EMBL/GenBank/DDBJ whole genome shotgun (WGS) entry which is preliminary data.</text>
</comment>
<organism evidence="4 5">
    <name type="scientific">Symbiodinium natans</name>
    <dbReference type="NCBI Taxonomy" id="878477"/>
    <lineage>
        <taxon>Eukaryota</taxon>
        <taxon>Sar</taxon>
        <taxon>Alveolata</taxon>
        <taxon>Dinophyceae</taxon>
        <taxon>Suessiales</taxon>
        <taxon>Symbiodiniaceae</taxon>
        <taxon>Symbiodinium</taxon>
    </lineage>
</organism>
<feature type="region of interest" description="Disordered" evidence="2">
    <location>
        <begin position="24"/>
        <end position="48"/>
    </location>
</feature>
<dbReference type="PANTHER" id="PTHR19446">
    <property type="entry name" value="REVERSE TRANSCRIPTASES"/>
    <property type="match status" value="1"/>
</dbReference>
<feature type="coiled-coil region" evidence="1">
    <location>
        <begin position="104"/>
        <end position="166"/>
    </location>
</feature>
<gene>
    <name evidence="4" type="ORF">SNAT2548_LOCUS8688</name>
</gene>
<feature type="region of interest" description="Disordered" evidence="2">
    <location>
        <begin position="4044"/>
        <end position="4079"/>
    </location>
</feature>
<dbReference type="InterPro" id="IPR000477">
    <property type="entry name" value="RT_dom"/>
</dbReference>
<protein>
    <recommendedName>
        <fullName evidence="3">Reverse transcriptase domain-containing protein</fullName>
    </recommendedName>
</protein>
<dbReference type="Pfam" id="PF00078">
    <property type="entry name" value="RVT_1"/>
    <property type="match status" value="2"/>
</dbReference>
<feature type="region of interest" description="Disordered" evidence="2">
    <location>
        <begin position="329"/>
        <end position="348"/>
    </location>
</feature>
<dbReference type="EMBL" id="CAJNDS010000651">
    <property type="protein sequence ID" value="CAE7225471.1"/>
    <property type="molecule type" value="Genomic_DNA"/>
</dbReference>
<sequence length="4079" mass="452537">MADQALTKAWGTLSMEAKKAIEEAGWKPRTMEPGPIWPPGLPGSGSQTESMTQKEYHAAIETVWQGAEPAVQRLLRAAGIPPPGDYKPEDETPKQELSRHVGTYRRTTNKLRSLIEKKVRLQDKTEKIKSEFEQAMKQLAQVSQAIQATELEVAEAQKKVQACVKDEEDSPYKDVASYLKRMAVKVVETDWTGVLGQREPGMPVELGIYGPMRMLGQERRGRHLRAAPGPNSQNMKARQVEESQWGDSDISFDGGRKQCYGDIVWPQAHGEGSQAVFSTQVPSTNSTVEDSQESWSPVTRGPEPVRAVDSSWAVTGPRYFHITREDIEEECEHSASREAEGGQTQMRDHAAVRGENMKASQEAEEIRFSASPCAEGRRGKQKPKKRKAKPTEPPKDLPQEWQTLCQVVGRYDASSEAAALEAIEKLEEQELNPLQQRACHEVLRSFVEQDAQYAKWILADVASGYRQDDKAECIKITAANITSWRKPIAAWIHELGPDLVVLQETHLKTEGIQQAMSHCQDMGYTFIGMPGSTKIKGVQGGLAVVAPRHRNLRYLTEYGSGPAGFLACAMRNKGWDLIIVSLYLESGVGFQAPNNIQVLARLIAFLKGCKVPYMVLGDWNEAQDTMRGTTLATEVGGAFVGVGEPTAQGSDEIDYGLVAKCLVPILQVKTDWETPFRPHAAMHWRVAQPCSSPDVPQMKKAGALVMETVEYEPVQNTQSINILDEPKMEDELSETFAHLSAGVERSITGRIDGMGVKSEIVRKKLVVNNPENVVWTGKRAAFWNRVQQWVKQGRHHGDAHPVARLVQRRLGEYYEGDAQNQEDMLVSILGRGTDARLVLKRIDEQQCYARKADMEETAHQYKQWLSKAMEKGMRPLYNALRKEEQVVQRPYMEYDMLERPHIRRDHWAAVWTTGRPLAKSASLMTELEDAAKKQAASVEPLNPVEVKARIKKLALKSPGPDGWRIDHLQAMDDKAVEAVVSFYHECEAKAAWPQQMTVSLIAMLPKNLTRERPIALLHILYRTWVRLRWDLVSTWQAGYAKTATYDKAVPGSCCLDVAVGRLLRNEVAKTNGVHVVSLFVDLESFFDTIQFQQLITAATALQYPPLILKMALEVYMGARYLVADGVLSAGIRATNGVQAGCPAAPSLAKVALHPVIDKIQRRRDVANVDCWLDDVSIDIQHKSFKQVADSAIRVYRSLKDGMDANGFTISSKKTGFVASSTQASKHLRELLLPHEPQVYDVMRDLGVDSTGGRKRRLVTSATRAKKAHARHSKLSRLGPPPSTKLRVVKAAITSVALWGHPSVGVSPKRMKWLRTVVGKHLGKYKLGSLETILDMGAKKCQDPKRTIHKQHFKVVAKVFRAWIGGGKAHFDLAWKTTWKRLSAAKHHWPLVTGPMAATMAYLMDLKVDASDPGKWKRGSVLNVDWTQPRMGSLAYKWLEGFLEEQKRAAIARQAGGAGAQEGLDWTPHHKLTKLGGLSPGLMEGIKSVWHAGVITESKPGCFAADAKVEAEGLIFATDASGGPGGIDPRVQTSALAVVAMSWTKGVLVEVGRITELVYPWQPVVDMERRALFRLMEHTEDLIDVTMDCKPAVQVLQKTQPPEDDLEWSKVWNDRKRIKATWVPSHKTEEEFLAKMGPGTLWRRAANDMADKVCGAVAAAAYSPAHKRRVKELDNVVRTLSLAYGARAAHILRKRKEEDFPFILDHAHYKEKMVVLEQYCVNQPEEQFLETDPKRANYTHLKAACRSLARCSTRNDWVYQAETYLSEERKISPENVPRFDRPDTRSSLGIGKRRELRNLRWVRYANGREEKTVRPRIKLRVSMESKRQASLVQSRWRKGQVRGALDEDMLWIGYGTLWAGWIGVLFDEAVEGYCHHYFYGSIIRRAELFNTWWQEHRHEAGVLRQSLFYLVVLTSWLTMQGVALSDITVSNVGRDPMSGSLPRAVFFDTAEWTTLQEERYKLSCGLVRLLEKYDEELLATIRGLVRTYDGKASALWMACVGMTRAYFVCKKCGPSSWIFQDRVGANPFCQKCGCQWPKPKPQQPNAIAGADWANRSEQARVWKNKGPKATKDRAGNAPVGAAQRALVTVWDSLPGPAQQAIELAGWQPRPPASPPGLGGKGNQSKQEGVRPWKGGSGKGHGASGGAEAEAVRVETAKALFASASDEQRALLIQLGIKAPEEPQPDLTALCKQHMSSLPADIRKLVEDPPEKPPTAQELMSEKSKQFKVATTELRELIFKKSSLQLRLDKHKELFTSMLADMKVINETLEARQKLVSSLQLELQSSVAAVPTPEALPEATESLAKQVEAMDVDQLDDYKQRVIDALEEAVKRRRTEAPAAKPLPAQEPEAPTGPGQAGEAMPAGEGKEPVALSGDVLDSDFQQPPASIQLDAFGPYTQYAEPYVISDKSVSLGSLRQESGQHWAQSIEFASLENSVACPIPRCELCASPLAVARNVSPRGVHAAVYDLCTFCVGQAVTAPSCAASYHAESSGVQGRPEPFVVGIIPGPYPCASLNAEGPNLNSNLNLESSGLDLRQHRFSAGFCSQDLPGPELCACGSGKVLGALHVPEVQAFVRACGNVAENNPGTEVRLAVHQLNNFCQWCILAWHAGASKGKGERGEDGTGAEGWPRTQEEEAFAMKWSLCEELVGSLARGPGGPGAGTKAPACSADGAQDEGALLDAVEVMEQQGLMQEGTFVWRAAELAIETQETHLSPEQPDLIDAQLGFHGYGVFSIPGHPTGKGGTSGGLAICFRKHLNLRCVHHFVKAGAGYQVAALRLKDVDCYFVNVYLKAGEGFQGSLNAQILASLIPFLRSVRGLYFLAGDFNEDFDVIAATSLEQEAKGRWISSGESTCAGGGNIDYGLLAPVLAAGASLSVDWVTPFAPHAALHWSLQLQHFDVKLPQLAPFRPAQVQPRPFELRLAIDEQGEQAAQAHTERAVHLLGVDVANPGLSALFASLSRDVELSVYSASQGRGSQVRCQRKPLLVQRAPLAGWGGAQASFWNRMVVWLEACSRSFHVSPFAQRAAQKLKAMWHGNASEAEAFCSELRATIDNGHAGSLPGLLETAKGQHKLHFKKWQQEKNASYAKWLRQASLKGMRPLFKSVKSEEVITIRPFLDAPVQERIYLRWRQWFDLWSRPDGVDPALLASLKAAAIEQAGRLPPISLDRAVSFFKKVPCKAPGLDGWTCEVLLHLSAEAVQAILDFFHHCERQAAWPDQLVFALIALLPKSEKRERPIALLHILYRAWVKLRWQLVADWQAAYARQAQWDKAVPGGQVLDVALARLMLGETVRRSKHHLITLFLDMETFYDRCLFNDVINSGLSLQYPPLILHQALLTYMGPRFVQSEGSLCPPIWPGRGVLAGCPAAPSVSKLVIHPVAAKLASKKTACNLDIWIDDLSLDSINKSPLHVASDCLKLFRGLRQDLESKGAQVSISKTCFVASSKEAAKALERLRGSTDPKVKPLNRDLGITSAGGRRRVLGLAEHRRKKAAGRSRKLNKLAVPGRAHRIRIVRASLCSAGLWGHQAQGVSPKRRKFYRTLVAKHLGRHKLGCLDLTFLVHRRRCEDPHLTLLRQHVRSVARVFRRWQSVDPDKFRSTWASIWLWLVAAQHPWKRVNGPLAALMAYLGELGVQAPQAHHWHKGDSHLTIDWSSLDATRRVWQWLLPLWEEARLQRVAKLEGCHALDLGVDFAVQDRLQKRKFFNKNMAVNLQALWQGALLSRSKPGWCTACNCPLDLQHVLWDCPFISDKFPLPPHLREARAKFPWPSLWLRGLVPKDVTRLGELWNSSGCGIPEWRRLINADVDELCGSRAARVYADASKPDLEAIDRLCEDVCLHLARKIGYILQRKKDKSFPWLLERSSLESQRGVSSQVIPGDKFVKPMSGPKVCKPNKMQRLKDMLANPDPALGHVWRDCESKAVNNFAIQCTVCKLYVEQCNAQDVFNRKASNPCQGIVGTVPPIWQVHETHDMLNKGSFFTCTKCLAIVKVASTSASSLLQAPCKGLGRKIKSGTQLKSMANVESAKNHSIETAMQGLERRSQEIANDTAATTHVIHQVPKAPAKPKGKPKAKSKDSFRQTRLSFN</sequence>
<feature type="compositionally biased region" description="Basic and acidic residues" evidence="2">
    <location>
        <begin position="332"/>
        <end position="348"/>
    </location>
</feature>
<reference evidence="4" key="1">
    <citation type="submission" date="2021-02" db="EMBL/GenBank/DDBJ databases">
        <authorList>
            <person name="Dougan E. K."/>
            <person name="Rhodes N."/>
            <person name="Thang M."/>
            <person name="Chan C."/>
        </authorList>
    </citation>
    <scope>NUCLEOTIDE SEQUENCE</scope>
</reference>
<dbReference type="Gene3D" id="3.60.10.10">
    <property type="entry name" value="Endonuclease/exonuclease/phosphatase"/>
    <property type="match status" value="2"/>
</dbReference>
<feature type="compositionally biased region" description="Basic residues" evidence="2">
    <location>
        <begin position="379"/>
        <end position="388"/>
    </location>
</feature>
<feature type="compositionally biased region" description="Polar residues" evidence="2">
    <location>
        <begin position="279"/>
        <end position="297"/>
    </location>
</feature>
<evidence type="ECO:0000256" key="1">
    <source>
        <dbReference type="SAM" id="Coils"/>
    </source>
</evidence>
<keyword evidence="5" id="KW-1185">Reference proteome</keyword>
<evidence type="ECO:0000256" key="2">
    <source>
        <dbReference type="SAM" id="MobiDB-lite"/>
    </source>
</evidence>
<feature type="domain" description="Reverse transcriptase" evidence="3">
    <location>
        <begin position="3225"/>
        <end position="3439"/>
    </location>
</feature>
<evidence type="ECO:0000259" key="3">
    <source>
        <dbReference type="Pfam" id="PF00078"/>
    </source>
</evidence>
<feature type="region of interest" description="Disordered" evidence="2">
    <location>
        <begin position="2105"/>
        <end position="2147"/>
    </location>
</feature>
<feature type="region of interest" description="Disordered" evidence="2">
    <location>
        <begin position="279"/>
        <end position="306"/>
    </location>
</feature>
<dbReference type="SUPFAM" id="SSF56219">
    <property type="entry name" value="DNase I-like"/>
    <property type="match status" value="2"/>
</dbReference>